<dbReference type="GeneID" id="15806107"/>
<dbReference type="EMBL" id="CP001669">
    <property type="protein sequence ID" value="AFZ78906.1"/>
    <property type="molecule type" value="Genomic_DNA"/>
</dbReference>
<organism evidence="1 2">
    <name type="scientific">Theileria equi strain WA</name>
    <dbReference type="NCBI Taxonomy" id="1537102"/>
    <lineage>
        <taxon>Eukaryota</taxon>
        <taxon>Sar</taxon>
        <taxon>Alveolata</taxon>
        <taxon>Apicomplexa</taxon>
        <taxon>Aconoidasida</taxon>
        <taxon>Piroplasmida</taxon>
        <taxon>Theileriidae</taxon>
        <taxon>Theileria</taxon>
    </lineage>
</organism>
<dbReference type="AlphaFoldDB" id="L0AV72"/>
<evidence type="ECO:0000313" key="1">
    <source>
        <dbReference type="EMBL" id="AFZ78906.1"/>
    </source>
</evidence>
<dbReference type="Proteomes" id="UP000031512">
    <property type="component" value="Chromosome 1"/>
</dbReference>
<sequence length="640" mass="72718">MVKGVHNGLMYTLKQSVWSRIWQIVKLMDLYSPWGLQYSHSPTTPTRESSNSRLSFTWIRVHQDCQLTYHSLKENKRMGNKATAYVELSRCPDCYASKYNDYYYDNGLVTLKEDKYPGGNGVYKVTRHTPKKNYTISGIYHNKCYQFGFENELPMGCNISVYFSGGDSDHMNPLVVQLEAGGVNNFYYPCILGRAWAKTRLINPEILLDSLDVFNCSINRLHTVDLSVRTGISCRGCRDTKRVLATECETDGSYYRTTHQCADKSPFCIKRLKEGSVYQTSIPTANKVTSVDTFFLTKEHGPPLVLCISDSSGSKWYRRVASNLPTLTEVKGESKRPDEVEKDRIMDLLTEAYAPSVVFDSSKGPTGDHCSYIDSFSGETIEVSKANEGKYVKLTHLVRGKDTFRVSGIVPKVEGSTKDLTTTDEVLTLSIFYWVLDPEYQSPLLIELEKPNNTYDYYTRDKEGNWNKDGQTGPKKVELRLETPLNNQNCKRNDAHTFNIGKKGSYKCKCHYCVKIPTLMIHQLLGSSEYWKFSDYTSINDFMDGQNKQTGIPCFKGVTTAFVFFDIKGTDKPLLICVMADSTNVKASVGGKFTWCKRESKHVDKWVVIDGMPDNPESNIQDVEKILENFPENTKTLQKV</sequence>
<reference evidence="1 2" key="1">
    <citation type="journal article" date="2012" name="BMC Genomics">
        <title>Comparative genomic analysis and phylogenetic position of Theileria equi.</title>
        <authorList>
            <person name="Kappmeyer L.S."/>
            <person name="Thiagarajan M."/>
            <person name="Herndon D.R."/>
            <person name="Ramsay J.D."/>
            <person name="Caler E."/>
            <person name="Djikeng A."/>
            <person name="Gillespie J.J."/>
            <person name="Lau A.O."/>
            <person name="Roalson E.H."/>
            <person name="Silva J.C."/>
            <person name="Silva M.G."/>
            <person name="Suarez C.E."/>
            <person name="Ueti M.W."/>
            <person name="Nene V.M."/>
            <person name="Mealey R.H."/>
            <person name="Knowles D.P."/>
            <person name="Brayton K.A."/>
        </authorList>
    </citation>
    <scope>NUCLEOTIDE SEQUENCE [LARGE SCALE GENOMIC DNA]</scope>
    <source>
        <strain evidence="1 2">WA</strain>
    </source>
</reference>
<dbReference type="VEuPathDB" id="PiroplasmaDB:BEWA_017470"/>
<proteinExistence type="predicted"/>
<protein>
    <submittedName>
        <fullName evidence="1">Uncharacterized protein</fullName>
    </submittedName>
</protein>
<name>L0AV72_THEEQ</name>
<dbReference type="KEGG" id="beq:BEWA_017470"/>
<dbReference type="RefSeq" id="XP_004828572.1">
    <property type="nucleotide sequence ID" value="XM_004828515.1"/>
</dbReference>
<accession>L0AV72</accession>
<gene>
    <name evidence="1" type="ORF">BEWA_017470</name>
</gene>
<evidence type="ECO:0000313" key="2">
    <source>
        <dbReference type="Proteomes" id="UP000031512"/>
    </source>
</evidence>
<keyword evidence="2" id="KW-1185">Reference proteome</keyword>